<protein>
    <submittedName>
        <fullName evidence="1">Uncharacterized protein</fullName>
    </submittedName>
</protein>
<proteinExistence type="predicted"/>
<dbReference type="Proteomes" id="UP001519460">
    <property type="component" value="Unassembled WGS sequence"/>
</dbReference>
<accession>A0ABD0LPG5</accession>
<reference evidence="1 2" key="1">
    <citation type="journal article" date="2023" name="Sci. Data">
        <title>Genome assembly of the Korean intertidal mud-creeper Batillaria attramentaria.</title>
        <authorList>
            <person name="Patra A.K."/>
            <person name="Ho P.T."/>
            <person name="Jun S."/>
            <person name="Lee S.J."/>
            <person name="Kim Y."/>
            <person name="Won Y.J."/>
        </authorList>
    </citation>
    <scope>NUCLEOTIDE SEQUENCE [LARGE SCALE GENOMIC DNA]</scope>
    <source>
        <strain evidence="1">Wonlab-2016</strain>
    </source>
</reference>
<keyword evidence="2" id="KW-1185">Reference proteome</keyword>
<name>A0ABD0LPG5_9CAEN</name>
<gene>
    <name evidence="1" type="ORF">BaRGS_00007465</name>
</gene>
<evidence type="ECO:0000313" key="2">
    <source>
        <dbReference type="Proteomes" id="UP001519460"/>
    </source>
</evidence>
<dbReference type="AlphaFoldDB" id="A0ABD0LPG5"/>
<sequence length="105" mass="11371">MKYGEPSLSCWSIITPALDSLATLATSRDPEVFGLESGQTGHCSDGVTKVAVKVCVKATAGCFKKSQQHPRKTDKEIFTAQPPVTILRFPGLVPFMYAIPDQCLI</sequence>
<dbReference type="EMBL" id="JACVVK020000032">
    <property type="protein sequence ID" value="KAK7501340.1"/>
    <property type="molecule type" value="Genomic_DNA"/>
</dbReference>
<evidence type="ECO:0000313" key="1">
    <source>
        <dbReference type="EMBL" id="KAK7501340.1"/>
    </source>
</evidence>
<organism evidence="1 2">
    <name type="scientific">Batillaria attramentaria</name>
    <dbReference type="NCBI Taxonomy" id="370345"/>
    <lineage>
        <taxon>Eukaryota</taxon>
        <taxon>Metazoa</taxon>
        <taxon>Spiralia</taxon>
        <taxon>Lophotrochozoa</taxon>
        <taxon>Mollusca</taxon>
        <taxon>Gastropoda</taxon>
        <taxon>Caenogastropoda</taxon>
        <taxon>Sorbeoconcha</taxon>
        <taxon>Cerithioidea</taxon>
        <taxon>Batillariidae</taxon>
        <taxon>Batillaria</taxon>
    </lineage>
</organism>
<comment type="caution">
    <text evidence="1">The sequence shown here is derived from an EMBL/GenBank/DDBJ whole genome shotgun (WGS) entry which is preliminary data.</text>
</comment>